<organism evidence="2 3">
    <name type="scientific">Owenia fusiformis</name>
    <name type="common">Polychaete worm</name>
    <dbReference type="NCBI Taxonomy" id="6347"/>
    <lineage>
        <taxon>Eukaryota</taxon>
        <taxon>Metazoa</taxon>
        <taxon>Spiralia</taxon>
        <taxon>Lophotrochozoa</taxon>
        <taxon>Annelida</taxon>
        <taxon>Polychaeta</taxon>
        <taxon>Sedentaria</taxon>
        <taxon>Canalipalpata</taxon>
        <taxon>Sabellida</taxon>
        <taxon>Oweniida</taxon>
        <taxon>Oweniidae</taxon>
        <taxon>Owenia</taxon>
    </lineage>
</organism>
<proteinExistence type="predicted"/>
<keyword evidence="3" id="KW-1185">Reference proteome</keyword>
<sequence>MIGTLQKKLSEPKTDVTAYAMYIKATLQRMDRSKFKNARKAINRALEPFLDSSDEDSNEEAQPGLPSMAPSLRPMRHPSSSGSASTDVSSGTWSGTGSGSFSSNYGYHTKTSTSAGDAGAWQPPPHQWKAPPADQQHEPWFSQSQDFMRQYQGWQPQPAQQAPQQAKIISSSSKGRERMYHPKDTSKFILQCHRSKTLLLIHARLLSLHILMTV</sequence>
<protein>
    <submittedName>
        <fullName evidence="2">Uncharacterized protein</fullName>
    </submittedName>
</protein>
<comment type="caution">
    <text evidence="2">The sequence shown here is derived from an EMBL/GenBank/DDBJ whole genome shotgun (WGS) entry which is preliminary data.</text>
</comment>
<evidence type="ECO:0000256" key="1">
    <source>
        <dbReference type="SAM" id="MobiDB-lite"/>
    </source>
</evidence>
<feature type="compositionally biased region" description="Low complexity" evidence="1">
    <location>
        <begin position="79"/>
        <end position="103"/>
    </location>
</feature>
<dbReference type="AlphaFoldDB" id="A0A8S4NES3"/>
<feature type="compositionally biased region" description="Polar residues" evidence="1">
    <location>
        <begin position="104"/>
        <end position="115"/>
    </location>
</feature>
<dbReference type="EMBL" id="CAIIXF020000003">
    <property type="protein sequence ID" value="CAH1779503.1"/>
    <property type="molecule type" value="Genomic_DNA"/>
</dbReference>
<feature type="region of interest" description="Disordered" evidence="1">
    <location>
        <begin position="49"/>
        <end position="138"/>
    </location>
</feature>
<name>A0A8S4NES3_OWEFU</name>
<evidence type="ECO:0000313" key="3">
    <source>
        <dbReference type="Proteomes" id="UP000749559"/>
    </source>
</evidence>
<evidence type="ECO:0000313" key="2">
    <source>
        <dbReference type="EMBL" id="CAH1779503.1"/>
    </source>
</evidence>
<dbReference type="Proteomes" id="UP000749559">
    <property type="component" value="Unassembled WGS sequence"/>
</dbReference>
<gene>
    <name evidence="2" type="ORF">OFUS_LOCUS6308</name>
</gene>
<reference evidence="2" key="1">
    <citation type="submission" date="2022-03" db="EMBL/GenBank/DDBJ databases">
        <authorList>
            <person name="Martin C."/>
        </authorList>
    </citation>
    <scope>NUCLEOTIDE SEQUENCE</scope>
</reference>
<accession>A0A8S4NES3</accession>